<keyword evidence="3" id="KW-1185">Reference proteome</keyword>
<organism evidence="2 3">
    <name type="scientific">Fredinandcohnia salidurans</name>
    <dbReference type="NCBI Taxonomy" id="2595041"/>
    <lineage>
        <taxon>Bacteria</taxon>
        <taxon>Bacillati</taxon>
        <taxon>Bacillota</taxon>
        <taxon>Bacilli</taxon>
        <taxon>Bacillales</taxon>
        <taxon>Bacillaceae</taxon>
        <taxon>Fredinandcohnia</taxon>
    </lineage>
</organism>
<dbReference type="InterPro" id="IPR055338">
    <property type="entry name" value="YqfX-like"/>
</dbReference>
<dbReference type="EMBL" id="JBHUEK010000031">
    <property type="protein sequence ID" value="MFD1781277.1"/>
    <property type="molecule type" value="Genomic_DNA"/>
</dbReference>
<gene>
    <name evidence="2" type="ORF">ACFSFW_21705</name>
</gene>
<keyword evidence="1" id="KW-1133">Transmembrane helix</keyword>
<name>A0ABW4MTL6_9BACI</name>
<feature type="transmembrane region" description="Helical" evidence="1">
    <location>
        <begin position="71"/>
        <end position="95"/>
    </location>
</feature>
<sequence>MAKEDTNVRKIRDDDFEYVDPNLGANADSSYNEETAAEVAAPINYGTTKREANYEGNNTDDKVAGGAGLGWLALALSIISLFVMPVLLGAAGIIIGFIARRRGATGLGAWAIGIGAVSIIVGIFILPFF</sequence>
<feature type="transmembrane region" description="Helical" evidence="1">
    <location>
        <begin position="107"/>
        <end position="128"/>
    </location>
</feature>
<dbReference type="PANTHER" id="PTHR40040:SF1">
    <property type="entry name" value="MEMBRANE PROTEIN"/>
    <property type="match status" value="1"/>
</dbReference>
<comment type="caution">
    <text evidence="2">The sequence shown here is derived from an EMBL/GenBank/DDBJ whole genome shotgun (WGS) entry which is preliminary data.</text>
</comment>
<dbReference type="PANTHER" id="PTHR40040">
    <property type="entry name" value="SMALL HYDROPHOBIC PROTEIN-RELATED"/>
    <property type="match status" value="1"/>
</dbReference>
<keyword evidence="1" id="KW-0472">Membrane</keyword>
<protein>
    <submittedName>
        <fullName evidence="2">DUF4190 domain-containing protein</fullName>
    </submittedName>
</protein>
<proteinExistence type="predicted"/>
<dbReference type="Proteomes" id="UP001597227">
    <property type="component" value="Unassembled WGS sequence"/>
</dbReference>
<keyword evidence="1" id="KW-0812">Transmembrane</keyword>
<reference evidence="3" key="1">
    <citation type="journal article" date="2019" name="Int. J. Syst. Evol. Microbiol.">
        <title>The Global Catalogue of Microorganisms (GCM) 10K type strain sequencing project: providing services to taxonomists for standard genome sequencing and annotation.</title>
        <authorList>
            <consortium name="The Broad Institute Genomics Platform"/>
            <consortium name="The Broad Institute Genome Sequencing Center for Infectious Disease"/>
            <person name="Wu L."/>
            <person name="Ma J."/>
        </authorList>
    </citation>
    <scope>NUCLEOTIDE SEQUENCE [LARGE SCALE GENOMIC DNA]</scope>
    <source>
        <strain evidence="3">CCUG 15531</strain>
    </source>
</reference>
<accession>A0ABW4MTL6</accession>
<evidence type="ECO:0000313" key="2">
    <source>
        <dbReference type="EMBL" id="MFD1781277.1"/>
    </source>
</evidence>
<dbReference type="RefSeq" id="WP_304218656.1">
    <property type="nucleotide sequence ID" value="NZ_JBHUEK010000031.1"/>
</dbReference>
<evidence type="ECO:0000313" key="3">
    <source>
        <dbReference type="Proteomes" id="UP001597227"/>
    </source>
</evidence>
<evidence type="ECO:0000256" key="1">
    <source>
        <dbReference type="SAM" id="Phobius"/>
    </source>
</evidence>